<dbReference type="AlphaFoldDB" id="C9MSK2"/>
<evidence type="ECO:0000259" key="1">
    <source>
        <dbReference type="Pfam" id="PF08885"/>
    </source>
</evidence>
<gene>
    <name evidence="2" type="ORF">HMPREF0973_02621</name>
</gene>
<dbReference type="eggNOG" id="COG2755">
    <property type="taxonomic scope" value="Bacteria"/>
</dbReference>
<sequence>MQRISYLTFMKFRTIIDIPIPNFSFKPCERVLFVGSCFADNIGKRFKEEKFRTKVNPFGVMYNPVSILHTVRKLSNQAFDIVVFTLGTNHVYIEKATGEIVDNCQKRPQNLFNEQELTIDESANALREAIHLLRKQNPNVKVIVTVSPIRYAKYGFHGSQLSKATLLLAADKLAREEGEAVYYFPAYEIVNDELRDYRFYKADMLHPNEQAVEYIWERLVETCFSSEAKKFLEAWRPIKEALGHRPFNPDSETYRLFLEKTKEKARRLKQLYPDLEIDEEQLKQC</sequence>
<accession>C9MSK2</accession>
<dbReference type="InterPro" id="IPR036514">
    <property type="entry name" value="SGNH_hydro_sf"/>
</dbReference>
<comment type="caution">
    <text evidence="2">The sequence shown here is derived from an EMBL/GenBank/DDBJ whole genome shotgun (WGS) entry which is preliminary data.</text>
</comment>
<dbReference type="STRING" id="649761.HMPREF0973_02621"/>
<evidence type="ECO:0000313" key="2">
    <source>
        <dbReference type="EMBL" id="EEX17479.1"/>
    </source>
</evidence>
<dbReference type="CDD" id="cd00229">
    <property type="entry name" value="SGNH_hydrolase"/>
    <property type="match status" value="1"/>
</dbReference>
<evidence type="ECO:0000313" key="3">
    <source>
        <dbReference type="Proteomes" id="UP000003327"/>
    </source>
</evidence>
<dbReference type="Gene3D" id="3.40.50.1110">
    <property type="entry name" value="SGNH hydrolase"/>
    <property type="match status" value="1"/>
</dbReference>
<protein>
    <submittedName>
        <fullName evidence="2">GSCFA family protein</fullName>
    </submittedName>
</protein>
<dbReference type="HOGENOM" id="CLU_075057_0_0_10"/>
<feature type="domain" description="GSCFA" evidence="1">
    <location>
        <begin position="30"/>
        <end position="76"/>
    </location>
</feature>
<dbReference type="GO" id="GO:0016788">
    <property type="term" value="F:hydrolase activity, acting on ester bonds"/>
    <property type="evidence" value="ECO:0007669"/>
    <property type="project" value="UniProtKB-ARBA"/>
</dbReference>
<name>C9MSK2_9BACT</name>
<feature type="domain" description="GSCFA" evidence="1">
    <location>
        <begin position="78"/>
        <end position="218"/>
    </location>
</feature>
<organism evidence="2 3">
    <name type="scientific">Prevotella veroralis F0319</name>
    <dbReference type="NCBI Taxonomy" id="649761"/>
    <lineage>
        <taxon>Bacteria</taxon>
        <taxon>Pseudomonadati</taxon>
        <taxon>Bacteroidota</taxon>
        <taxon>Bacteroidia</taxon>
        <taxon>Bacteroidales</taxon>
        <taxon>Prevotellaceae</taxon>
        <taxon>Prevotella</taxon>
    </lineage>
</organism>
<dbReference type="InterPro" id="IPR014982">
    <property type="entry name" value="GSCFA"/>
</dbReference>
<dbReference type="SUPFAM" id="SSF52266">
    <property type="entry name" value="SGNH hydrolase"/>
    <property type="match status" value="1"/>
</dbReference>
<dbReference type="Pfam" id="PF08885">
    <property type="entry name" value="GSCFA"/>
    <property type="match status" value="2"/>
</dbReference>
<proteinExistence type="predicted"/>
<reference evidence="2 3" key="1">
    <citation type="submission" date="2009-09" db="EMBL/GenBank/DDBJ databases">
        <authorList>
            <person name="Weinstock G."/>
            <person name="Sodergren E."/>
            <person name="Clifton S."/>
            <person name="Fulton L."/>
            <person name="Fulton B."/>
            <person name="Courtney L."/>
            <person name="Fronick C."/>
            <person name="Harrison M."/>
            <person name="Strong C."/>
            <person name="Farmer C."/>
            <person name="Delahaunty K."/>
            <person name="Markovic C."/>
            <person name="Hall O."/>
            <person name="Minx P."/>
            <person name="Tomlinson C."/>
            <person name="Mitreva M."/>
            <person name="Nelson J."/>
            <person name="Hou S."/>
            <person name="Wollam A."/>
            <person name="Pepin K.H."/>
            <person name="Johnson M."/>
            <person name="Bhonagiri V."/>
            <person name="Nash W.E."/>
            <person name="Warren W."/>
            <person name="Chinwalla A."/>
            <person name="Mardis E.R."/>
            <person name="Wilson R.K."/>
        </authorList>
    </citation>
    <scope>NUCLEOTIDE SEQUENCE [LARGE SCALE GENOMIC DNA]</scope>
    <source>
        <strain evidence="2 3">F0319</strain>
    </source>
</reference>
<keyword evidence="3" id="KW-1185">Reference proteome</keyword>
<dbReference type="EMBL" id="ACVA01000066">
    <property type="protein sequence ID" value="EEX17479.1"/>
    <property type="molecule type" value="Genomic_DNA"/>
</dbReference>
<dbReference type="Proteomes" id="UP000003327">
    <property type="component" value="Unassembled WGS sequence"/>
</dbReference>